<dbReference type="OrthoDB" id="112353at2157"/>
<evidence type="ECO:0000313" key="4">
    <source>
        <dbReference type="Proteomes" id="UP000010824"/>
    </source>
</evidence>
<feature type="transmembrane region" description="Helical" evidence="1">
    <location>
        <begin position="340"/>
        <end position="357"/>
    </location>
</feature>
<dbReference type="GO" id="GO:0004175">
    <property type="term" value="F:endopeptidase activity"/>
    <property type="evidence" value="ECO:0007669"/>
    <property type="project" value="UniProtKB-ARBA"/>
</dbReference>
<feature type="transmembrane region" description="Helical" evidence="1">
    <location>
        <begin position="42"/>
        <end position="60"/>
    </location>
</feature>
<feature type="transmembrane region" description="Helical" evidence="1">
    <location>
        <begin position="364"/>
        <end position="382"/>
    </location>
</feature>
<feature type="transmembrane region" description="Helical" evidence="1">
    <location>
        <begin position="317"/>
        <end position="334"/>
    </location>
</feature>
<dbReference type="InterPro" id="IPR003675">
    <property type="entry name" value="Rce1/LyrA-like_dom"/>
</dbReference>
<proteinExistence type="predicted"/>
<dbReference type="RefSeq" id="WP_015284320.1">
    <property type="nucleotide sequence ID" value="NC_019943.1"/>
</dbReference>
<dbReference type="KEGG" id="mfo:Metfor_0275"/>
<keyword evidence="3" id="KW-0645">Protease</keyword>
<dbReference type="eggNOG" id="arCOG06588">
    <property type="taxonomic scope" value="Archaea"/>
</dbReference>
<evidence type="ECO:0000256" key="1">
    <source>
        <dbReference type="SAM" id="Phobius"/>
    </source>
</evidence>
<name>L0HC23_METFS</name>
<keyword evidence="1" id="KW-0812">Transmembrane</keyword>
<dbReference type="Pfam" id="PF02517">
    <property type="entry name" value="Rce1-like"/>
    <property type="match status" value="1"/>
</dbReference>
<reference evidence="4" key="1">
    <citation type="submission" date="2011-12" db="EMBL/GenBank/DDBJ databases">
        <title>Complete sequence of Methanoregula formicicum SMSP.</title>
        <authorList>
            <person name="Lucas S."/>
            <person name="Han J."/>
            <person name="Lapidus A."/>
            <person name="Cheng J.-F."/>
            <person name="Goodwin L."/>
            <person name="Pitluck S."/>
            <person name="Peters L."/>
            <person name="Ovchinnikova G."/>
            <person name="Teshima H."/>
            <person name="Detter J.C."/>
            <person name="Han C."/>
            <person name="Tapia R."/>
            <person name="Land M."/>
            <person name="Hauser L."/>
            <person name="Kyrpides N."/>
            <person name="Ivanova N."/>
            <person name="Pagani I."/>
            <person name="Imachi H."/>
            <person name="Tamaki H."/>
            <person name="Sekiguchi Y."/>
            <person name="Kamagata Y."/>
            <person name="Cadillo-Quiroz H."/>
            <person name="Zinder S."/>
            <person name="Liu W.-T."/>
            <person name="Woyke T."/>
        </authorList>
    </citation>
    <scope>NUCLEOTIDE SEQUENCE [LARGE SCALE GENOMIC DNA]</scope>
    <source>
        <strain evidence="4">DSM 22288 / NBRC 105244 / SMSP</strain>
    </source>
</reference>
<dbReference type="Proteomes" id="UP000010824">
    <property type="component" value="Chromosome"/>
</dbReference>
<dbReference type="HOGENOM" id="CLU_724831_0_0_2"/>
<feature type="transmembrane region" description="Helical" evidence="1">
    <location>
        <begin position="12"/>
        <end position="30"/>
    </location>
</feature>
<organism evidence="3 4">
    <name type="scientific">Methanoregula formicica (strain DSM 22288 / NBRC 105244 / SMSP)</name>
    <dbReference type="NCBI Taxonomy" id="593750"/>
    <lineage>
        <taxon>Archaea</taxon>
        <taxon>Methanobacteriati</taxon>
        <taxon>Methanobacteriota</taxon>
        <taxon>Stenosarchaea group</taxon>
        <taxon>Methanomicrobia</taxon>
        <taxon>Methanomicrobiales</taxon>
        <taxon>Methanoregulaceae</taxon>
        <taxon>Methanoregula</taxon>
    </lineage>
</organism>
<keyword evidence="1" id="KW-1133">Transmembrane helix</keyword>
<keyword evidence="1" id="KW-0472">Membrane</keyword>
<feature type="transmembrane region" description="Helical" evidence="1">
    <location>
        <begin position="282"/>
        <end position="305"/>
    </location>
</feature>
<feature type="transmembrane region" description="Helical" evidence="1">
    <location>
        <begin position="116"/>
        <end position="136"/>
    </location>
</feature>
<feature type="transmembrane region" description="Helical" evidence="1">
    <location>
        <begin position="157"/>
        <end position="176"/>
    </location>
</feature>
<keyword evidence="3" id="KW-0378">Hydrolase</keyword>
<protein>
    <submittedName>
        <fullName evidence="3">CAAX amino terminal protease family</fullName>
    </submittedName>
</protein>
<evidence type="ECO:0000259" key="2">
    <source>
        <dbReference type="Pfam" id="PF02517"/>
    </source>
</evidence>
<dbReference type="AlphaFoldDB" id="L0HC23"/>
<keyword evidence="4" id="KW-1185">Reference proteome</keyword>
<sequence precursor="true">MIERLWQGRYRDLLIAVPVIVFFLILLALSGSEVLGGDLGEFVLAGGMVAPFVILAFLAYTGETYRWARYTAVLWLLGILFSIWVVTLMITLAPVISLSGDEAALDAFLETQPPESMGLVLLVSLGAVLASLLGFSRWLRGLLSRVLPFNPDSFAHTIGLVCVIALIVLPLVPLAVNGNAPFLDAGLQEALGIGSEEPGSSVKLDIFTLIWTTVASFFFVGLWVRKDLSATLSRLGLVRPSARQVALGVAAGILLVGAFTVIDDLLVQLFVACGITVTDETLVNNLFIASFTPLAALVASVAAGFGEELSVRGVIQPRFGILLAALVFASLHAYQYAWDGVIEVFLIGLCFGVLRQYTNTSTSAIAHGVYDLVLFSLIMAGITTI</sequence>
<dbReference type="GO" id="GO:0006508">
    <property type="term" value="P:proteolysis"/>
    <property type="evidence" value="ECO:0007669"/>
    <property type="project" value="UniProtKB-KW"/>
</dbReference>
<dbReference type="GO" id="GO:0080120">
    <property type="term" value="P:CAAX-box protein maturation"/>
    <property type="evidence" value="ECO:0007669"/>
    <property type="project" value="UniProtKB-ARBA"/>
</dbReference>
<dbReference type="EMBL" id="CP003167">
    <property type="protein sequence ID" value="AGB01356.1"/>
    <property type="molecule type" value="Genomic_DNA"/>
</dbReference>
<gene>
    <name evidence="3" type="ordered locus">Metfor_0275</name>
</gene>
<evidence type="ECO:0000313" key="3">
    <source>
        <dbReference type="EMBL" id="AGB01356.1"/>
    </source>
</evidence>
<feature type="transmembrane region" description="Helical" evidence="1">
    <location>
        <begin position="72"/>
        <end position="96"/>
    </location>
</feature>
<accession>L0HC23</accession>
<dbReference type="STRING" id="593750.Metfor_0275"/>
<feature type="domain" description="CAAX prenyl protease 2/Lysostaphin resistance protein A-like" evidence="2">
    <location>
        <begin position="292"/>
        <end position="373"/>
    </location>
</feature>
<dbReference type="GeneID" id="14308948"/>
<feature type="transmembrane region" description="Helical" evidence="1">
    <location>
        <begin position="206"/>
        <end position="224"/>
    </location>
</feature>
<feature type="transmembrane region" description="Helical" evidence="1">
    <location>
        <begin position="245"/>
        <end position="262"/>
    </location>
</feature>
<dbReference type="InParanoid" id="L0HC23"/>
<reference evidence="3 4" key="2">
    <citation type="journal article" date="2014" name="Genome Announc.">
        <title>Complete Genome Sequence of Methanoregula formicica SMSPT, a Mesophilic Hydrogenotrophic Methanogen Isolated from a Methanogenic Upflow Anaerobic Sludge Blanket Reactor.</title>
        <authorList>
            <person name="Yamamoto K."/>
            <person name="Tamaki H."/>
            <person name="Cadillo-Quiroz H."/>
            <person name="Imachi H."/>
            <person name="Kyrpides N."/>
            <person name="Woyke T."/>
            <person name="Goodwin L."/>
            <person name="Zinder S.H."/>
            <person name="Kamagata Y."/>
            <person name="Liu W.T."/>
        </authorList>
    </citation>
    <scope>NUCLEOTIDE SEQUENCE [LARGE SCALE GENOMIC DNA]</scope>
    <source>
        <strain evidence="4">DSM 22288 / NBRC 105244 / SMSP</strain>
    </source>
</reference>